<protein>
    <submittedName>
        <fullName evidence="1">Uncharacterized protein</fullName>
    </submittedName>
</protein>
<keyword evidence="2" id="KW-1185">Reference proteome</keyword>
<sequence length="701" mass="73133">MVSISAGTGIGSGPSSAYKPEAPRPYKCPMCPKAFFRLEHQTRHIRTHTGERPHVCTHVGCEKRFSRSDELTRHMRIHRSDAALKRDNRSTRRRGAAATVIGGRGVATSDSGHMLGPGGLTITALTTARRPHSLRAPPGLSPIVTSGPAFATTSSNVFPYQCMPYSASAAISSPLGFGGTGPMYRNYQAVPHTAGLYHEMSGSSPHTPVDSSDSPHVQRGYAELSHPRSAAATSGQFHHCRSHSSSPSRVFLSGVQTSSTGYPGIPQIRRRDEIFGCDPSADSPPASAPVTTRRGGETSDNSSFGPYNLDRAILHRQSAVVAEPTSDGSMQPGFSPSSASSTTDASTAIVPQHAAPPHTLQNPYDRIRAGAATASTSPGSFGRNACVNNAFSGCSTSSFVQKRGLFGRRTSSGLPPPPLNLAAAHLQCPPLFPPPHPASAGSFVALQCSKPQPSQMAVAPIVDDEASSALSSTAPDGMVSLLTSQSRSTATANGTRLLLNAYMLSAAGSLGGAHSLPTTPLRATYRDPAPLSDNPRIPSLSSSLSIDSSTPPSAAATTAGTMSSTVPSRSSSFMPQRQQQGGGGGNQSHGKLELSGPSIEDNIGGMSSVYPYSYSIASHIRTRTRNADVSELHHSSGLVSVVSARPTMHTKSAHSVSAIADILNCTDRSELSRMRLPPPTPTSATPHGQGDQPGTFASSLD</sequence>
<dbReference type="EMBL" id="JANBUP010000989">
    <property type="protein sequence ID" value="KAJ2809431.1"/>
    <property type="molecule type" value="Genomic_DNA"/>
</dbReference>
<proteinExistence type="predicted"/>
<evidence type="ECO:0000313" key="1">
    <source>
        <dbReference type="EMBL" id="KAJ2809431.1"/>
    </source>
</evidence>
<gene>
    <name evidence="1" type="ORF">H4S07_003212</name>
</gene>
<name>A0ACC1LHF3_9FUNG</name>
<evidence type="ECO:0000313" key="2">
    <source>
        <dbReference type="Proteomes" id="UP001140096"/>
    </source>
</evidence>
<reference evidence="1" key="1">
    <citation type="submission" date="2022-07" db="EMBL/GenBank/DDBJ databases">
        <title>Phylogenomic reconstructions and comparative analyses of Kickxellomycotina fungi.</title>
        <authorList>
            <person name="Reynolds N.K."/>
            <person name="Stajich J.E."/>
            <person name="Barry K."/>
            <person name="Grigoriev I.V."/>
            <person name="Crous P."/>
            <person name="Smith M.E."/>
        </authorList>
    </citation>
    <scope>NUCLEOTIDE SEQUENCE</scope>
    <source>
        <strain evidence="1">CBS 102833</strain>
    </source>
</reference>
<dbReference type="Proteomes" id="UP001140096">
    <property type="component" value="Unassembled WGS sequence"/>
</dbReference>
<accession>A0ACC1LHF3</accession>
<comment type="caution">
    <text evidence="1">The sequence shown here is derived from an EMBL/GenBank/DDBJ whole genome shotgun (WGS) entry which is preliminary data.</text>
</comment>
<organism evidence="1 2">
    <name type="scientific">Coemansia furcata</name>
    <dbReference type="NCBI Taxonomy" id="417177"/>
    <lineage>
        <taxon>Eukaryota</taxon>
        <taxon>Fungi</taxon>
        <taxon>Fungi incertae sedis</taxon>
        <taxon>Zoopagomycota</taxon>
        <taxon>Kickxellomycotina</taxon>
        <taxon>Kickxellomycetes</taxon>
        <taxon>Kickxellales</taxon>
        <taxon>Kickxellaceae</taxon>
        <taxon>Coemansia</taxon>
    </lineage>
</organism>